<gene>
    <name evidence="2" type="ORF">FRUB_08297</name>
</gene>
<reference evidence="3" key="1">
    <citation type="submission" date="2017-06" db="EMBL/GenBank/DDBJ databases">
        <title>Genome analysis of Fimbriiglobus ruber SP5, the first member of the order Planctomycetales with confirmed chitinolytic capability.</title>
        <authorList>
            <person name="Ravin N.V."/>
            <person name="Rakitin A.L."/>
            <person name="Ivanova A.A."/>
            <person name="Beletsky A.V."/>
            <person name="Kulichevskaya I.S."/>
            <person name="Mardanov A.V."/>
            <person name="Dedysh S.N."/>
        </authorList>
    </citation>
    <scope>NUCLEOTIDE SEQUENCE [LARGE SCALE GENOMIC DNA]</scope>
    <source>
        <strain evidence="3">SP5</strain>
    </source>
</reference>
<sequence>MNRLAAIDAAIQTLVQQKIAKDWYTTAKVANLLGRKEYTVREWCRLKRILAEKRGSGRGPHAAWVVSHAELLRYQRDGLLPIR</sequence>
<evidence type="ECO:0000313" key="3">
    <source>
        <dbReference type="Proteomes" id="UP000214646"/>
    </source>
</evidence>
<organism evidence="2 3">
    <name type="scientific">Fimbriiglobus ruber</name>
    <dbReference type="NCBI Taxonomy" id="1908690"/>
    <lineage>
        <taxon>Bacteria</taxon>
        <taxon>Pseudomonadati</taxon>
        <taxon>Planctomycetota</taxon>
        <taxon>Planctomycetia</taxon>
        <taxon>Gemmatales</taxon>
        <taxon>Gemmataceae</taxon>
        <taxon>Fimbriiglobus</taxon>
    </lineage>
</organism>
<evidence type="ECO:0000313" key="2">
    <source>
        <dbReference type="EMBL" id="OWK35734.1"/>
    </source>
</evidence>
<keyword evidence="3" id="KW-1185">Reference proteome</keyword>
<dbReference type="Pfam" id="PF12728">
    <property type="entry name" value="HTH_17"/>
    <property type="match status" value="1"/>
</dbReference>
<dbReference type="AlphaFoldDB" id="A0A225D7W9"/>
<name>A0A225D7W9_9BACT</name>
<comment type="caution">
    <text evidence="2">The sequence shown here is derived from an EMBL/GenBank/DDBJ whole genome shotgun (WGS) entry which is preliminary data.</text>
</comment>
<evidence type="ECO:0000259" key="1">
    <source>
        <dbReference type="Pfam" id="PF12728"/>
    </source>
</evidence>
<feature type="domain" description="Helix-turn-helix" evidence="1">
    <location>
        <begin position="23"/>
        <end position="76"/>
    </location>
</feature>
<dbReference type="InterPro" id="IPR041657">
    <property type="entry name" value="HTH_17"/>
</dbReference>
<accession>A0A225D7W9</accession>
<protein>
    <recommendedName>
        <fullName evidence="1">Helix-turn-helix domain-containing protein</fullName>
    </recommendedName>
</protein>
<dbReference type="Proteomes" id="UP000214646">
    <property type="component" value="Unassembled WGS sequence"/>
</dbReference>
<proteinExistence type="predicted"/>
<dbReference type="EMBL" id="NIDE01000017">
    <property type="protein sequence ID" value="OWK35734.1"/>
    <property type="molecule type" value="Genomic_DNA"/>
</dbReference>